<organism evidence="1 2">
    <name type="scientific">Carnegiea gigantea</name>
    <dbReference type="NCBI Taxonomy" id="171969"/>
    <lineage>
        <taxon>Eukaryota</taxon>
        <taxon>Viridiplantae</taxon>
        <taxon>Streptophyta</taxon>
        <taxon>Embryophyta</taxon>
        <taxon>Tracheophyta</taxon>
        <taxon>Spermatophyta</taxon>
        <taxon>Magnoliopsida</taxon>
        <taxon>eudicotyledons</taxon>
        <taxon>Gunneridae</taxon>
        <taxon>Pentapetalae</taxon>
        <taxon>Caryophyllales</taxon>
        <taxon>Cactineae</taxon>
        <taxon>Cactaceae</taxon>
        <taxon>Cactoideae</taxon>
        <taxon>Echinocereeae</taxon>
        <taxon>Carnegiea</taxon>
    </lineage>
</organism>
<comment type="caution">
    <text evidence="1">The sequence shown here is derived from an EMBL/GenBank/DDBJ whole genome shotgun (WGS) entry which is preliminary data.</text>
</comment>
<accession>A0A9Q1GZX0</accession>
<keyword evidence="2" id="KW-1185">Reference proteome</keyword>
<evidence type="ECO:0000313" key="1">
    <source>
        <dbReference type="EMBL" id="KAJ8428214.1"/>
    </source>
</evidence>
<dbReference type="Proteomes" id="UP001153076">
    <property type="component" value="Unassembled WGS sequence"/>
</dbReference>
<sequence>MEAVNRSNGYPLEEKHMSCSMKPHCCRELLLSDMEPDHHDNQCSRLDRELRNCDPAIRLNALLEDHRCGFAADSECCLDQQQHQPSDPDWRCTVLPPAGAISPSSLRASSLANHPPTACPAFTHIFWAPRRMRRTSDVGAAFWLESSDSLCLSPTSPETAGMRLSSVAVSGLGRLVLGPADIDTADPIFALSKKERKMDILDFGIFNRDEEDGARRERNGVARVKLFLKGRTAHSYSSLKF</sequence>
<name>A0A9Q1GZX0_9CARY</name>
<dbReference type="AlphaFoldDB" id="A0A9Q1GZX0"/>
<gene>
    <name evidence="1" type="ORF">Cgig2_016798</name>
</gene>
<proteinExistence type="predicted"/>
<protein>
    <submittedName>
        <fullName evidence="1">Uncharacterized protein</fullName>
    </submittedName>
</protein>
<evidence type="ECO:0000313" key="2">
    <source>
        <dbReference type="Proteomes" id="UP001153076"/>
    </source>
</evidence>
<dbReference type="EMBL" id="JAKOGI010001040">
    <property type="protein sequence ID" value="KAJ8428214.1"/>
    <property type="molecule type" value="Genomic_DNA"/>
</dbReference>
<reference evidence="1" key="1">
    <citation type="submission" date="2022-04" db="EMBL/GenBank/DDBJ databases">
        <title>Carnegiea gigantea Genome sequencing and assembly v2.</title>
        <authorList>
            <person name="Copetti D."/>
            <person name="Sanderson M.J."/>
            <person name="Burquez A."/>
            <person name="Wojciechowski M.F."/>
        </authorList>
    </citation>
    <scope>NUCLEOTIDE SEQUENCE</scope>
    <source>
        <strain evidence="1">SGP5-SGP5p</strain>
        <tissue evidence="1">Aerial part</tissue>
    </source>
</reference>